<evidence type="ECO:0000313" key="1">
    <source>
        <dbReference type="EMBL" id="EKV31841.1"/>
    </source>
</evidence>
<accession>K9HUB4</accession>
<comment type="caution">
    <text evidence="1">The sequence shown here is derived from an EMBL/GenBank/DDBJ whole genome shotgun (WGS) entry which is preliminary data.</text>
</comment>
<dbReference type="Proteomes" id="UP000009881">
    <property type="component" value="Unassembled WGS sequence"/>
</dbReference>
<name>K9HUB4_9PROT</name>
<proteinExistence type="predicted"/>
<dbReference type="STRING" id="1238182.C882_3593"/>
<organism evidence="1 2">
    <name type="scientific">Caenispirillum salinarum AK4</name>
    <dbReference type="NCBI Taxonomy" id="1238182"/>
    <lineage>
        <taxon>Bacteria</taxon>
        <taxon>Pseudomonadati</taxon>
        <taxon>Pseudomonadota</taxon>
        <taxon>Alphaproteobacteria</taxon>
        <taxon>Rhodospirillales</taxon>
        <taxon>Novispirillaceae</taxon>
        <taxon>Caenispirillum</taxon>
    </lineage>
</organism>
<dbReference type="EMBL" id="ANHY01000005">
    <property type="protein sequence ID" value="EKV31841.1"/>
    <property type="molecule type" value="Genomic_DNA"/>
</dbReference>
<dbReference type="AlphaFoldDB" id="K9HUB4"/>
<evidence type="ECO:0000313" key="2">
    <source>
        <dbReference type="Proteomes" id="UP000009881"/>
    </source>
</evidence>
<gene>
    <name evidence="1" type="ORF">C882_3593</name>
</gene>
<reference evidence="1 2" key="1">
    <citation type="journal article" date="2013" name="Genome Announc.">
        <title>Draft Genome Sequence of an Alphaproteobacterium, Caenispirillum salinarum AK4(T), Isolated from a Solar Saltern.</title>
        <authorList>
            <person name="Khatri I."/>
            <person name="Singh A."/>
            <person name="Korpole S."/>
            <person name="Pinnaka A.K."/>
            <person name="Subramanian S."/>
        </authorList>
    </citation>
    <scope>NUCLEOTIDE SEQUENCE [LARGE SCALE GENOMIC DNA]</scope>
    <source>
        <strain evidence="1 2">AK4</strain>
    </source>
</reference>
<sequence length="82" mass="8928">MVRSPSRVGGRRGGALIQVRAPVPMRRKGAGEPESANRPWRFSAADNMYVRGTGLDPRRLSLHCPDPPFACPGYPKPSCLPT</sequence>
<protein>
    <submittedName>
        <fullName evidence="1">Uncharacterized protein</fullName>
    </submittedName>
</protein>
<keyword evidence="2" id="KW-1185">Reference proteome</keyword>